<evidence type="ECO:0000256" key="2">
    <source>
        <dbReference type="ARBA" id="ARBA00023669"/>
    </source>
</evidence>
<proteinExistence type="predicted"/>
<keyword evidence="2" id="KW-1282">Carboxysome</keyword>
<dbReference type="InterPro" id="IPR004992">
    <property type="entry name" value="EutN_CcmL"/>
</dbReference>
<reference evidence="5 12" key="5">
    <citation type="submission" date="2023-06" db="EMBL/GenBank/DDBJ databases">
        <title>Acute promotion of culturable opportunistic pathogens and persistent increase of antibiotic resistance following antibiotic exposure in mouse gut microbiota.</title>
        <authorList>
            <person name="Li L."/>
            <person name="Wang B."/>
            <person name="Sun Y."/>
            <person name="Wang M."/>
            <person name="Xu H."/>
        </authorList>
    </citation>
    <scope>NUCLEOTIDE SEQUENCE [LARGE SCALE GENOMIC DNA]</scope>
    <source>
        <strain evidence="5 12">CRI2_2</strain>
    </source>
</reference>
<dbReference type="Proteomes" id="UP001183682">
    <property type="component" value="Unassembled WGS sequence"/>
</dbReference>
<dbReference type="Gene3D" id="2.40.50.220">
    <property type="entry name" value="EutN/Ccml"/>
    <property type="match status" value="1"/>
</dbReference>
<gene>
    <name evidence="8" type="ORF">EGM181_05635</name>
    <name evidence="7" type="ORF">GTI89_04005</name>
    <name evidence="4" type="ORF">HWH42_10245</name>
    <name evidence="6" type="ORF">P7E30_10860</name>
    <name evidence="5" type="ORF">QRX88_17350</name>
</gene>
<dbReference type="PANTHER" id="PTHR36539">
    <property type="entry name" value="ETHANOLAMINE UTILIZATION PROTEIN EUTN"/>
    <property type="match status" value="1"/>
</dbReference>
<dbReference type="AlphaFoldDB" id="A0A1V8Z6F9"/>
<evidence type="ECO:0000256" key="3">
    <source>
        <dbReference type="ARBA" id="ARBA00024446"/>
    </source>
</evidence>
<dbReference type="Proteomes" id="UP000439965">
    <property type="component" value="Unassembled WGS sequence"/>
</dbReference>
<dbReference type="Pfam" id="PF03319">
    <property type="entry name" value="EutN_CcmL"/>
    <property type="match status" value="1"/>
</dbReference>
<organism evidence="7 9">
    <name type="scientific">Enterococcus gallinarum</name>
    <dbReference type="NCBI Taxonomy" id="1353"/>
    <lineage>
        <taxon>Bacteria</taxon>
        <taxon>Bacillati</taxon>
        <taxon>Bacillota</taxon>
        <taxon>Bacilli</taxon>
        <taxon>Lactobacillales</taxon>
        <taxon>Enterococcaceae</taxon>
        <taxon>Enterococcus</taxon>
    </lineage>
</organism>
<evidence type="ECO:0000256" key="1">
    <source>
        <dbReference type="ARBA" id="ARBA00023587"/>
    </source>
</evidence>
<reference evidence="7 9" key="1">
    <citation type="submission" date="2019-04" db="EMBL/GenBank/DDBJ databases">
        <title>Step-wise assembly of the neonatal virome modulated by breast feeding.</title>
        <authorList>
            <person name="Liang G."/>
            <person name="Bushman F."/>
        </authorList>
    </citation>
    <scope>NUCLEOTIDE SEQUENCE [LARGE SCALE GENOMIC DNA]</scope>
    <source>
        <strain evidence="7 9">E3404</strain>
    </source>
</reference>
<dbReference type="PANTHER" id="PTHR36539:SF2">
    <property type="entry name" value="ETHANOLAMINE UTILIZATION PROTEIN"/>
    <property type="match status" value="1"/>
</dbReference>
<dbReference type="CDD" id="cd01614">
    <property type="entry name" value="EutN_CcmL"/>
    <property type="match status" value="1"/>
</dbReference>
<dbReference type="Proteomes" id="UP000516696">
    <property type="component" value="Chromosome"/>
</dbReference>
<dbReference type="EMBL" id="JABXJK010000059">
    <property type="protein sequence ID" value="MBA0972953.1"/>
    <property type="molecule type" value="Genomic_DNA"/>
</dbReference>
<dbReference type="GeneID" id="93223458"/>
<dbReference type="SUPFAM" id="SSF159133">
    <property type="entry name" value="EutN/CcmL-like"/>
    <property type="match status" value="1"/>
</dbReference>
<dbReference type="GO" id="GO:0031470">
    <property type="term" value="C:carboxysome"/>
    <property type="evidence" value="ECO:0007669"/>
    <property type="project" value="UniProtKB-SubCell"/>
</dbReference>
<dbReference type="EMBL" id="CP050485">
    <property type="protein sequence ID" value="QOG26772.1"/>
    <property type="molecule type" value="Genomic_DNA"/>
</dbReference>
<evidence type="ECO:0000313" key="11">
    <source>
        <dbReference type="Proteomes" id="UP000571857"/>
    </source>
</evidence>
<evidence type="ECO:0000313" key="9">
    <source>
        <dbReference type="Proteomes" id="UP000439965"/>
    </source>
</evidence>
<reference evidence="8 10" key="2">
    <citation type="submission" date="2020-03" db="EMBL/GenBank/DDBJ databases">
        <title>Characterization of ganglioside-mimicking enterococci.</title>
        <authorList>
            <person name="Patry R.T."/>
            <person name="Nothaft H."/>
            <person name="Bridger R."/>
            <person name="Shajahan A."/>
            <person name="Huynh S."/>
            <person name="Sanchez S."/>
            <person name="Azadi P."/>
            <person name="Cooper K."/>
            <person name="Miller W.G."/>
            <person name="Parker C.T."/>
            <person name="Wells L."/>
            <person name="Szymanski C.M."/>
        </authorList>
    </citation>
    <scope>NUCLEOTIDE SEQUENCE [LARGE SCALE GENOMIC DNA]</scope>
    <source>
        <strain evidence="8 10">EGM181</strain>
    </source>
</reference>
<evidence type="ECO:0000313" key="5">
    <source>
        <dbReference type="EMBL" id="MDL4937469.1"/>
    </source>
</evidence>
<name>A0A1V8Z6F9_ENTGA</name>
<reference evidence="6" key="4">
    <citation type="submission" date="2023-03" db="EMBL/GenBank/DDBJ databases">
        <authorList>
            <person name="Shen W."/>
            <person name="Cai J."/>
        </authorList>
    </citation>
    <scope>NUCLEOTIDE SEQUENCE</scope>
    <source>
        <strain evidence="6">K69-2</strain>
    </source>
</reference>
<evidence type="ECO:0000313" key="7">
    <source>
        <dbReference type="EMBL" id="MXS25242.1"/>
    </source>
</evidence>
<dbReference type="Proteomes" id="UP000571857">
    <property type="component" value="Unassembled WGS sequence"/>
</dbReference>
<evidence type="ECO:0000313" key="8">
    <source>
        <dbReference type="EMBL" id="QOG26772.1"/>
    </source>
</evidence>
<reference evidence="4 11" key="3">
    <citation type="submission" date="2020-06" db="EMBL/GenBank/DDBJ databases">
        <title>Crossreactivity between MHC class I-restricted antigens from cancer cells and an enterococcal bacteriophage.</title>
        <authorList>
            <person name="Fluckiger A."/>
            <person name="Daillere R."/>
            <person name="Sassi M."/>
            <person name="Cattoir V."/>
            <person name="Kroemer G."/>
            <person name="Zitvogel L."/>
        </authorList>
    </citation>
    <scope>NUCLEOTIDE SEQUENCE [LARGE SCALE GENOMIC DNA]</scope>
    <source>
        <strain evidence="4 11">EG4</strain>
    </source>
</reference>
<dbReference type="EMBL" id="JASUBT010000019">
    <property type="protein sequence ID" value="MDL4937469.1"/>
    <property type="molecule type" value="Genomic_DNA"/>
</dbReference>
<evidence type="ECO:0000313" key="12">
    <source>
        <dbReference type="Proteomes" id="UP001241571"/>
    </source>
</evidence>
<evidence type="ECO:0000313" key="10">
    <source>
        <dbReference type="Proteomes" id="UP000516696"/>
    </source>
</evidence>
<dbReference type="PROSITE" id="PS51932">
    <property type="entry name" value="BMV"/>
    <property type="match status" value="1"/>
</dbReference>
<dbReference type="EMBL" id="WVTI01000002">
    <property type="protein sequence ID" value="MXS25242.1"/>
    <property type="molecule type" value="Genomic_DNA"/>
</dbReference>
<protein>
    <submittedName>
        <fullName evidence="7">Ethanolamine utilization protein EutN</fullName>
    </submittedName>
    <submittedName>
        <fullName evidence="4">EutN/CcmL family microcompartment protein</fullName>
    </submittedName>
</protein>
<comment type="subcellular location">
    <subcellularLocation>
        <location evidence="1">Carboxysome</location>
    </subcellularLocation>
</comment>
<dbReference type="EMBL" id="JARPZN010000007">
    <property type="protein sequence ID" value="MDT2690698.1"/>
    <property type="molecule type" value="Genomic_DNA"/>
</dbReference>
<accession>A0A1V8Z6F9</accession>
<keyword evidence="3" id="KW-1283">Bacterial microcompartment</keyword>
<dbReference type="Proteomes" id="UP001241571">
    <property type="component" value="Unassembled WGS sequence"/>
</dbReference>
<evidence type="ECO:0000313" key="6">
    <source>
        <dbReference type="EMBL" id="MDT2690698.1"/>
    </source>
</evidence>
<evidence type="ECO:0000313" key="4">
    <source>
        <dbReference type="EMBL" id="MBA0972953.1"/>
    </source>
</evidence>
<dbReference type="RefSeq" id="WP_002345851.1">
    <property type="nucleotide sequence ID" value="NZ_BSYC01000002.1"/>
</dbReference>
<dbReference type="InterPro" id="IPR036677">
    <property type="entry name" value="EutN_CcmL_sf"/>
</dbReference>
<sequence length="87" mass="9359">MLLGKVTGSLWSTRKDEKLNGWKFMMVDILNQEEQKQGFIIAADNAGAGIGDKVLISQGNAARISAENPEVPIDAMIVGVIDAAEEE</sequence>